<dbReference type="PROSITE" id="PS51257">
    <property type="entry name" value="PROKAR_LIPOPROTEIN"/>
    <property type="match status" value="1"/>
</dbReference>
<feature type="chain" id="PRO_5030778995" description="EfeO-type cupredoxin-like domain-containing protein" evidence="1">
    <location>
        <begin position="23"/>
        <end position="122"/>
    </location>
</feature>
<feature type="signal peptide" evidence="1">
    <location>
        <begin position="1"/>
        <end position="22"/>
    </location>
</feature>
<protein>
    <recommendedName>
        <fullName evidence="4">EfeO-type cupredoxin-like domain-containing protein</fullName>
    </recommendedName>
</protein>
<evidence type="ECO:0000313" key="2">
    <source>
        <dbReference type="EMBL" id="NYI11062.1"/>
    </source>
</evidence>
<keyword evidence="3" id="KW-1185">Reference proteome</keyword>
<organism evidence="2 3">
    <name type="scientific">Nocardioides marinus</name>
    <dbReference type="NCBI Taxonomy" id="374514"/>
    <lineage>
        <taxon>Bacteria</taxon>
        <taxon>Bacillati</taxon>
        <taxon>Actinomycetota</taxon>
        <taxon>Actinomycetes</taxon>
        <taxon>Propionibacteriales</taxon>
        <taxon>Nocardioidaceae</taxon>
        <taxon>Nocardioides</taxon>
    </lineage>
</organism>
<dbReference type="Proteomes" id="UP000537326">
    <property type="component" value="Unassembled WGS sequence"/>
</dbReference>
<gene>
    <name evidence="2" type="ORF">BKA05_002577</name>
</gene>
<evidence type="ECO:0008006" key="4">
    <source>
        <dbReference type="Google" id="ProtNLM"/>
    </source>
</evidence>
<dbReference type="RefSeq" id="WP_179531806.1">
    <property type="nucleotide sequence ID" value="NZ_BAAAPP010000005.1"/>
</dbReference>
<sequence>MSRLTSRVLSLGVALVLPLSLAACGGDEAPDAGTDEPMVIEVTFADGDVDPKGDRIQVGVGQEIVFDITADEAGELHAHTTEELTLAYPAGESEQTMVVEQPGVVDVESHDLDQIVVQLQVS</sequence>
<dbReference type="AlphaFoldDB" id="A0A7Z0C490"/>
<dbReference type="EMBL" id="JACBZI010000001">
    <property type="protein sequence ID" value="NYI11062.1"/>
    <property type="molecule type" value="Genomic_DNA"/>
</dbReference>
<keyword evidence="1" id="KW-0732">Signal</keyword>
<reference evidence="2 3" key="1">
    <citation type="submission" date="2020-07" db="EMBL/GenBank/DDBJ databases">
        <title>Sequencing the genomes of 1000 actinobacteria strains.</title>
        <authorList>
            <person name="Klenk H.-P."/>
        </authorList>
    </citation>
    <scope>NUCLEOTIDE SEQUENCE [LARGE SCALE GENOMIC DNA]</scope>
    <source>
        <strain evidence="2 3">DSM 18248</strain>
    </source>
</reference>
<evidence type="ECO:0000313" key="3">
    <source>
        <dbReference type="Proteomes" id="UP000537326"/>
    </source>
</evidence>
<name>A0A7Z0C490_9ACTN</name>
<proteinExistence type="predicted"/>
<comment type="caution">
    <text evidence="2">The sequence shown here is derived from an EMBL/GenBank/DDBJ whole genome shotgun (WGS) entry which is preliminary data.</text>
</comment>
<evidence type="ECO:0000256" key="1">
    <source>
        <dbReference type="SAM" id="SignalP"/>
    </source>
</evidence>
<accession>A0A7Z0C490</accession>